<proteinExistence type="inferred from homology"/>
<protein>
    <recommendedName>
        <fullName evidence="5">5-formyltetrahydrofolate cyclo-ligase</fullName>
        <ecNumber evidence="5">6.3.3.2</ecNumber>
    </recommendedName>
</protein>
<evidence type="ECO:0000256" key="2">
    <source>
        <dbReference type="ARBA" id="ARBA00022741"/>
    </source>
</evidence>
<dbReference type="InterPro" id="IPR002698">
    <property type="entry name" value="FTHF_cligase"/>
</dbReference>
<comment type="similarity">
    <text evidence="1 5">Belongs to the 5-formyltetrahydrofolate cyclo-ligase family.</text>
</comment>
<evidence type="ECO:0000256" key="5">
    <source>
        <dbReference type="RuleBase" id="RU361279"/>
    </source>
</evidence>
<dbReference type="AlphaFoldDB" id="A0A222FH01"/>
<keyword evidence="3 4" id="KW-0067">ATP-binding</keyword>
<dbReference type="EC" id="6.3.3.2" evidence="5"/>
<dbReference type="PIRSF" id="PIRSF006806">
    <property type="entry name" value="FTHF_cligase"/>
    <property type="match status" value="1"/>
</dbReference>
<gene>
    <name evidence="6" type="ORF">CHH28_03335</name>
</gene>
<organism evidence="6 7">
    <name type="scientific">Bacterioplanes sanyensis</name>
    <dbReference type="NCBI Taxonomy" id="1249553"/>
    <lineage>
        <taxon>Bacteria</taxon>
        <taxon>Pseudomonadati</taxon>
        <taxon>Pseudomonadota</taxon>
        <taxon>Gammaproteobacteria</taxon>
        <taxon>Oceanospirillales</taxon>
        <taxon>Oceanospirillaceae</taxon>
        <taxon>Bacterioplanes</taxon>
    </lineage>
</organism>
<keyword evidence="2 4" id="KW-0547">Nucleotide-binding</keyword>
<keyword evidence="5" id="KW-0479">Metal-binding</keyword>
<dbReference type="Gene3D" id="3.40.50.10420">
    <property type="entry name" value="NagB/RpiA/CoA transferase-like"/>
    <property type="match status" value="1"/>
</dbReference>
<dbReference type="GO" id="GO:0046872">
    <property type="term" value="F:metal ion binding"/>
    <property type="evidence" value="ECO:0007669"/>
    <property type="project" value="UniProtKB-KW"/>
</dbReference>
<dbReference type="RefSeq" id="WP_094058973.1">
    <property type="nucleotide sequence ID" value="NZ_CP022530.1"/>
</dbReference>
<feature type="binding site" evidence="4">
    <location>
        <position position="54"/>
    </location>
    <ligand>
        <name>substrate</name>
    </ligand>
</feature>
<evidence type="ECO:0000256" key="1">
    <source>
        <dbReference type="ARBA" id="ARBA00010638"/>
    </source>
</evidence>
<keyword evidence="7" id="KW-1185">Reference proteome</keyword>
<evidence type="ECO:0000313" key="6">
    <source>
        <dbReference type="EMBL" id="ASP37764.1"/>
    </source>
</evidence>
<dbReference type="InterPro" id="IPR037171">
    <property type="entry name" value="NagB/RpiA_transferase-like"/>
</dbReference>
<feature type="binding site" evidence="4">
    <location>
        <begin position="3"/>
        <end position="7"/>
    </location>
    <ligand>
        <name>ATP</name>
        <dbReference type="ChEBI" id="CHEBI:30616"/>
    </ligand>
</feature>
<dbReference type="GO" id="GO:0009396">
    <property type="term" value="P:folic acid-containing compound biosynthetic process"/>
    <property type="evidence" value="ECO:0007669"/>
    <property type="project" value="TreeGrafter"/>
</dbReference>
<feature type="binding site" evidence="4">
    <location>
        <begin position="134"/>
        <end position="142"/>
    </location>
    <ligand>
        <name>ATP</name>
        <dbReference type="ChEBI" id="CHEBI:30616"/>
    </ligand>
</feature>
<comment type="cofactor">
    <cofactor evidence="5">
        <name>Mg(2+)</name>
        <dbReference type="ChEBI" id="CHEBI:18420"/>
    </cofactor>
</comment>
<dbReference type="EMBL" id="CP022530">
    <property type="protein sequence ID" value="ASP37764.1"/>
    <property type="molecule type" value="Genomic_DNA"/>
</dbReference>
<dbReference type="OrthoDB" id="9801938at2"/>
<keyword evidence="6" id="KW-0436">Ligase</keyword>
<dbReference type="GO" id="GO:0030272">
    <property type="term" value="F:5-formyltetrahydrofolate cyclo-ligase activity"/>
    <property type="evidence" value="ECO:0007669"/>
    <property type="project" value="UniProtKB-EC"/>
</dbReference>
<evidence type="ECO:0000313" key="7">
    <source>
        <dbReference type="Proteomes" id="UP000202440"/>
    </source>
</evidence>
<dbReference type="SUPFAM" id="SSF100950">
    <property type="entry name" value="NagB/RpiA/CoA transferase-like"/>
    <property type="match status" value="1"/>
</dbReference>
<dbReference type="Proteomes" id="UP000202440">
    <property type="component" value="Chromosome"/>
</dbReference>
<dbReference type="PANTHER" id="PTHR23407:SF1">
    <property type="entry name" value="5-FORMYLTETRAHYDROFOLATE CYCLO-LIGASE"/>
    <property type="match status" value="1"/>
</dbReference>
<keyword evidence="5" id="KW-0460">Magnesium</keyword>
<dbReference type="Pfam" id="PF01812">
    <property type="entry name" value="5-FTHF_cyc-lig"/>
    <property type="match status" value="1"/>
</dbReference>
<evidence type="ECO:0000256" key="4">
    <source>
        <dbReference type="PIRSR" id="PIRSR006806-1"/>
    </source>
</evidence>
<dbReference type="GO" id="GO:0035999">
    <property type="term" value="P:tetrahydrofolate interconversion"/>
    <property type="evidence" value="ECO:0007669"/>
    <property type="project" value="TreeGrafter"/>
</dbReference>
<accession>A0A222FH01</accession>
<name>A0A222FH01_9GAMM</name>
<sequence>MNKTQLRRLIRQQRRSLSAQHRRYAANRFANHTSRAPELIARKHIAVYWQNDGEIDPALAIEQWLAQKKVVYLPVLHPFKAGHLLFVRYQPGMVMRHNRYGIAEPDWRYAARLPARFMSAILVPLVAFDPRGARLGMGGGYYDRSLAPCRDSGRRPLLVGCAYEFQKLERLPMESWDIPMHMIVTEDQCYRF</sequence>
<dbReference type="NCBIfam" id="TIGR02727">
    <property type="entry name" value="MTHFS_bact"/>
    <property type="match status" value="1"/>
</dbReference>
<dbReference type="KEGG" id="bsan:CHH28_03335"/>
<dbReference type="PANTHER" id="PTHR23407">
    <property type="entry name" value="ATPASE INHIBITOR/5-FORMYLTETRAHYDROFOLATE CYCLO-LIGASE"/>
    <property type="match status" value="1"/>
</dbReference>
<dbReference type="InterPro" id="IPR024185">
    <property type="entry name" value="FTHF_cligase-like_sf"/>
</dbReference>
<comment type="catalytic activity">
    <reaction evidence="5">
        <text>(6S)-5-formyl-5,6,7,8-tetrahydrofolate + ATP = (6R)-5,10-methenyltetrahydrofolate + ADP + phosphate</text>
        <dbReference type="Rhea" id="RHEA:10488"/>
        <dbReference type="ChEBI" id="CHEBI:30616"/>
        <dbReference type="ChEBI" id="CHEBI:43474"/>
        <dbReference type="ChEBI" id="CHEBI:57455"/>
        <dbReference type="ChEBI" id="CHEBI:57457"/>
        <dbReference type="ChEBI" id="CHEBI:456216"/>
        <dbReference type="EC" id="6.3.3.2"/>
    </reaction>
</comment>
<dbReference type="GO" id="GO:0005524">
    <property type="term" value="F:ATP binding"/>
    <property type="evidence" value="ECO:0007669"/>
    <property type="project" value="UniProtKB-KW"/>
</dbReference>
<evidence type="ECO:0000256" key="3">
    <source>
        <dbReference type="ARBA" id="ARBA00022840"/>
    </source>
</evidence>
<reference evidence="6 7" key="1">
    <citation type="submission" date="2017-07" db="EMBL/GenBank/DDBJ databases">
        <title>Annotated genome sequence of Bacterioplanes sanyensis isolated from Red Sea.</title>
        <authorList>
            <person name="Rehman Z.U."/>
        </authorList>
    </citation>
    <scope>NUCLEOTIDE SEQUENCE [LARGE SCALE GENOMIC DNA]</scope>
    <source>
        <strain evidence="6 7">NV9</strain>
    </source>
</reference>